<organism evidence="2 3">
    <name type="scientific">Faecalibacillus faecis</name>
    <dbReference type="NCBI Taxonomy" id="1982628"/>
    <lineage>
        <taxon>Bacteria</taxon>
        <taxon>Bacillati</taxon>
        <taxon>Bacillota</taxon>
        <taxon>Erysipelotrichia</taxon>
        <taxon>Erysipelotrichales</taxon>
        <taxon>Coprobacillaceae</taxon>
        <taxon>Faecalibacillus</taxon>
    </lineage>
</organism>
<evidence type="ECO:0000313" key="2">
    <source>
        <dbReference type="EMBL" id="PST38141.1"/>
    </source>
</evidence>
<evidence type="ECO:0000313" key="1">
    <source>
        <dbReference type="EMBL" id="MCB8610716.1"/>
    </source>
</evidence>
<reference evidence="1" key="3">
    <citation type="submission" date="2021-10" db="EMBL/GenBank/DDBJ databases">
        <title>Collection of gut derived symbiotic bacterial strains cultured from healthy donors.</title>
        <authorList>
            <person name="Lin H."/>
            <person name="Littmann E."/>
            <person name="Kohout C."/>
            <person name="Pamer E.G."/>
        </authorList>
    </citation>
    <scope>NUCLEOTIDE SEQUENCE</scope>
    <source>
        <strain evidence="1">DFI.4.48</strain>
    </source>
</reference>
<gene>
    <name evidence="2" type="ORF">C7U55_11245</name>
    <name evidence="1" type="ORF">LJD69_08935</name>
</gene>
<proteinExistence type="predicted"/>
<keyword evidence="3" id="KW-1185">Reference proteome</keyword>
<evidence type="ECO:0000313" key="3">
    <source>
        <dbReference type="Proteomes" id="UP000241201"/>
    </source>
</evidence>
<accession>A0A2T3FSB4</accession>
<dbReference type="Proteomes" id="UP001198439">
    <property type="component" value="Unassembled WGS sequence"/>
</dbReference>
<dbReference type="AlphaFoldDB" id="A0A2T3FSB4"/>
<reference evidence="3" key="1">
    <citation type="submission" date="2018-03" db="EMBL/GenBank/DDBJ databases">
        <title>Lachnoclostridium SNUG30370 gen.nov., sp.nov., isolated from human faeces.</title>
        <authorList>
            <person name="Seo B."/>
            <person name="Jeon K."/>
            <person name="Ko G."/>
        </authorList>
    </citation>
    <scope>NUCLEOTIDE SEQUENCE [LARGE SCALE GENOMIC DNA]</scope>
    <source>
        <strain evidence="3">SNUG30370</strain>
    </source>
</reference>
<name>A0A2T3FSB4_9FIRM</name>
<dbReference type="EMBL" id="JAJDKZ010000023">
    <property type="protein sequence ID" value="MCB8610716.1"/>
    <property type="molecule type" value="Genomic_DNA"/>
</dbReference>
<dbReference type="RefSeq" id="WP_106988646.1">
    <property type="nucleotide sequence ID" value="NZ_DBGDQT010000069.1"/>
</dbReference>
<comment type="caution">
    <text evidence="2">The sequence shown here is derived from an EMBL/GenBank/DDBJ whole genome shotgun (WGS) entry which is preliminary data.</text>
</comment>
<dbReference type="EMBL" id="PYLP01000018">
    <property type="protein sequence ID" value="PST38141.1"/>
    <property type="molecule type" value="Genomic_DNA"/>
</dbReference>
<dbReference type="GeneID" id="77471658"/>
<sequence length="102" mass="11978">MLMEIYLSEEKAKKNNIDINACYQKINHYFLDRGVKIKAPGVYQGIKSDFGTFVTAQMQLPDTNWFLKIVDQWYISYFGDNPDSPEFREDALKSYYEVEAMV</sequence>
<reference evidence="2" key="2">
    <citation type="journal article" date="2019" name="Int. J. Syst. Evol. Microbiol.">
        <title>Faecalibacillus intestinalis gen. nov., sp. nov. and Faecalibacillus faecis sp. nov., isolated from human faeces.</title>
        <authorList>
            <person name="Seo B."/>
            <person name="Jeon K."/>
            <person name="Baek I."/>
            <person name="Lee Y.M."/>
            <person name="Baek K."/>
            <person name="Ko G."/>
        </authorList>
    </citation>
    <scope>NUCLEOTIDE SEQUENCE</scope>
    <source>
        <strain evidence="2">SNUG30370</strain>
    </source>
</reference>
<protein>
    <submittedName>
        <fullName evidence="2">Uncharacterized protein</fullName>
    </submittedName>
</protein>
<dbReference type="Proteomes" id="UP000241201">
    <property type="component" value="Unassembled WGS sequence"/>
</dbReference>